<reference evidence="1 2" key="1">
    <citation type="submission" date="2023-07" db="EMBL/GenBank/DDBJ databases">
        <title>Sorghum-associated microbial communities from plants grown in Nebraska, USA.</title>
        <authorList>
            <person name="Schachtman D."/>
        </authorList>
    </citation>
    <scope>NUCLEOTIDE SEQUENCE [LARGE SCALE GENOMIC DNA]</scope>
    <source>
        <strain evidence="1 2">BE316</strain>
    </source>
</reference>
<sequence length="126" mass="13636">MAADEDAKRFAPVPGQLVVYVVRHRVGDTVNTVHVGAAGDRLAPTVPASMVRLVMPPGSHRLLFDWKKGTGELSILGSAGQVLFVELVGDLWLWSERYRLVVAEPSIRHRALISRLVADLTVGAGT</sequence>
<gene>
    <name evidence="1" type="ORF">J2X21_005356</name>
</gene>
<dbReference type="RefSeq" id="WP_310333177.1">
    <property type="nucleotide sequence ID" value="NZ_JAVDXV010000014.1"/>
</dbReference>
<name>A0ABU2AJN2_9BURK</name>
<evidence type="ECO:0000313" key="1">
    <source>
        <dbReference type="EMBL" id="MDR7336183.1"/>
    </source>
</evidence>
<keyword evidence="2" id="KW-1185">Reference proteome</keyword>
<organism evidence="1 2">
    <name type="scientific">Roseateles asaccharophilus</name>
    <dbReference type="NCBI Taxonomy" id="582607"/>
    <lineage>
        <taxon>Bacteria</taxon>
        <taxon>Pseudomonadati</taxon>
        <taxon>Pseudomonadota</taxon>
        <taxon>Betaproteobacteria</taxon>
        <taxon>Burkholderiales</taxon>
        <taxon>Sphaerotilaceae</taxon>
        <taxon>Roseateles</taxon>
    </lineage>
</organism>
<dbReference type="EMBL" id="JAVDXV010000014">
    <property type="protein sequence ID" value="MDR7336183.1"/>
    <property type="molecule type" value="Genomic_DNA"/>
</dbReference>
<comment type="caution">
    <text evidence="1">The sequence shown here is derived from an EMBL/GenBank/DDBJ whole genome shotgun (WGS) entry which is preliminary data.</text>
</comment>
<proteinExistence type="predicted"/>
<evidence type="ECO:0000313" key="2">
    <source>
        <dbReference type="Proteomes" id="UP001180825"/>
    </source>
</evidence>
<protein>
    <submittedName>
        <fullName evidence="1">Uncharacterized protein</fullName>
    </submittedName>
</protein>
<accession>A0ABU2AJN2</accession>
<dbReference type="Proteomes" id="UP001180825">
    <property type="component" value="Unassembled WGS sequence"/>
</dbReference>